<reference evidence="2" key="1">
    <citation type="submission" date="2009-09" db="EMBL/GenBank/DDBJ databases">
        <title>The complete chromosome of Sebaldella termitidis ATCC 33386.</title>
        <authorList>
            <consortium name="US DOE Joint Genome Institute (JGI-PGF)"/>
            <person name="Lucas S."/>
            <person name="Copeland A."/>
            <person name="Lapidus A."/>
            <person name="Glavina del Rio T."/>
            <person name="Dalin E."/>
            <person name="Tice H."/>
            <person name="Bruce D."/>
            <person name="Goodwin L."/>
            <person name="Pitluck S."/>
            <person name="Kyrpides N."/>
            <person name="Mavromatis K."/>
            <person name="Ivanova N."/>
            <person name="Mikhailova N."/>
            <person name="Sims D."/>
            <person name="Meincke L."/>
            <person name="Brettin T."/>
            <person name="Detter J.C."/>
            <person name="Han C."/>
            <person name="Larimer F."/>
            <person name="Land M."/>
            <person name="Hauser L."/>
            <person name="Markowitz V."/>
            <person name="Cheng J.F."/>
            <person name="Hugenholtz P."/>
            <person name="Woyke T."/>
            <person name="Wu D."/>
            <person name="Eisen J.A."/>
        </authorList>
    </citation>
    <scope>NUCLEOTIDE SEQUENCE [LARGE SCALE GENOMIC DNA]</scope>
    <source>
        <strain evidence="2">ATCC 33386 / NCTC 11300</strain>
    </source>
</reference>
<dbReference type="Proteomes" id="UP000000845">
    <property type="component" value="Chromosome"/>
</dbReference>
<dbReference type="KEGG" id="str:Sterm_3373"/>
<evidence type="ECO:0000313" key="2">
    <source>
        <dbReference type="Proteomes" id="UP000000845"/>
    </source>
</evidence>
<dbReference type="AlphaFoldDB" id="D1AQF2"/>
<organism evidence="1 2">
    <name type="scientific">Sebaldella termitidis (strain ATCC 33386 / NCTC 11300)</name>
    <dbReference type="NCBI Taxonomy" id="526218"/>
    <lineage>
        <taxon>Bacteria</taxon>
        <taxon>Fusobacteriati</taxon>
        <taxon>Fusobacteriota</taxon>
        <taxon>Fusobacteriia</taxon>
        <taxon>Fusobacteriales</taxon>
        <taxon>Leptotrichiaceae</taxon>
        <taxon>Sebaldella</taxon>
    </lineage>
</organism>
<protein>
    <submittedName>
        <fullName evidence="1">Uncharacterized protein</fullName>
    </submittedName>
</protein>
<dbReference type="EMBL" id="CP001739">
    <property type="protein sequence ID" value="ACZ10212.1"/>
    <property type="molecule type" value="Genomic_DNA"/>
</dbReference>
<keyword evidence="2" id="KW-1185">Reference proteome</keyword>
<gene>
    <name evidence="1" type="ordered locus">Sterm_3373</name>
</gene>
<dbReference type="RefSeq" id="WP_012862794.1">
    <property type="nucleotide sequence ID" value="NC_013517.1"/>
</dbReference>
<proteinExistence type="predicted"/>
<reference evidence="1 2" key="2">
    <citation type="journal article" date="2010" name="Stand. Genomic Sci.">
        <title>Complete genome sequence of Sebaldella termitidis type strain (NCTC 11300).</title>
        <authorList>
            <person name="Harmon-Smith M."/>
            <person name="Celia L."/>
            <person name="Chertkov O."/>
            <person name="Lapidus A."/>
            <person name="Copeland A."/>
            <person name="Glavina Del Rio T."/>
            <person name="Nolan M."/>
            <person name="Lucas S."/>
            <person name="Tice H."/>
            <person name="Cheng J.F."/>
            <person name="Han C."/>
            <person name="Detter J.C."/>
            <person name="Bruce D."/>
            <person name="Goodwin L."/>
            <person name="Pitluck S."/>
            <person name="Pati A."/>
            <person name="Liolios K."/>
            <person name="Ivanova N."/>
            <person name="Mavromatis K."/>
            <person name="Mikhailova N."/>
            <person name="Chen A."/>
            <person name="Palaniappan K."/>
            <person name="Land M."/>
            <person name="Hauser L."/>
            <person name="Chang Y.J."/>
            <person name="Jeffries C.D."/>
            <person name="Brettin T."/>
            <person name="Goker M."/>
            <person name="Beck B."/>
            <person name="Bristow J."/>
            <person name="Eisen J.A."/>
            <person name="Markowitz V."/>
            <person name="Hugenholtz P."/>
            <person name="Kyrpides N.C."/>
            <person name="Klenk H.P."/>
            <person name="Chen F."/>
        </authorList>
    </citation>
    <scope>NUCLEOTIDE SEQUENCE [LARGE SCALE GENOMIC DNA]</scope>
    <source>
        <strain evidence="2">ATCC 33386 / NCTC 11300</strain>
    </source>
</reference>
<dbReference type="HOGENOM" id="CLU_2411510_0_0_0"/>
<accession>D1AQF2</accession>
<evidence type="ECO:0000313" key="1">
    <source>
        <dbReference type="EMBL" id="ACZ10212.1"/>
    </source>
</evidence>
<sequence>MKKIMILVAVISFFSFSDDIKIDRAVKESITKDFDQDGKYSAYEKALRKAQESIYVTLPEHRGYWYSTLDKIKAEEEELLPDETARMRRR</sequence>
<name>D1AQF2_SEBTE</name>
<dbReference type="STRING" id="526218.Sterm_3373"/>